<name>A0A370TA84_9HELO</name>
<dbReference type="InterPro" id="IPR010318">
    <property type="entry name" value="S-Me-THD_N"/>
</dbReference>
<evidence type="ECO:0000313" key="6">
    <source>
        <dbReference type="Proteomes" id="UP000254866"/>
    </source>
</evidence>
<dbReference type="Gene3D" id="3.40.1610.10">
    <property type="entry name" value="CV3147-like domain"/>
    <property type="match status" value="1"/>
</dbReference>
<dbReference type="InterPro" id="IPR008040">
    <property type="entry name" value="Hydant_A_N"/>
</dbReference>
<dbReference type="GeneID" id="43602884"/>
<dbReference type="Pfam" id="PF20906">
    <property type="entry name" value="S-Me-THD_C"/>
    <property type="match status" value="1"/>
</dbReference>
<protein>
    <submittedName>
        <fullName evidence="5">Uncharacterized protein</fullName>
    </submittedName>
</protein>
<dbReference type="EMBL" id="NPIC01000014">
    <property type="protein sequence ID" value="RDL30690.1"/>
    <property type="molecule type" value="Genomic_DNA"/>
</dbReference>
<dbReference type="STRING" id="2656787.A0A370TA84"/>
<dbReference type="InterPro" id="IPR043129">
    <property type="entry name" value="ATPase_NBD"/>
</dbReference>
<dbReference type="InterPro" id="IPR027479">
    <property type="entry name" value="S-Me-THD_N_sf"/>
</dbReference>
<feature type="domain" description="Hydantoinase/oxoprolinase N-terminal" evidence="2">
    <location>
        <begin position="10"/>
        <end position="190"/>
    </location>
</feature>
<dbReference type="Pfam" id="PF01968">
    <property type="entry name" value="Hydantoinase_A"/>
    <property type="match status" value="1"/>
</dbReference>
<evidence type="ECO:0000313" key="5">
    <source>
        <dbReference type="EMBL" id="RDL30690.1"/>
    </source>
</evidence>
<keyword evidence="6" id="KW-1185">Reference proteome</keyword>
<dbReference type="OrthoDB" id="5404895at2759"/>
<evidence type="ECO:0000259" key="1">
    <source>
        <dbReference type="Pfam" id="PF01968"/>
    </source>
</evidence>
<reference evidence="5 6" key="1">
    <citation type="journal article" date="2018" name="IMA Fungus">
        <title>IMA Genome-F 9: Draft genome sequence of Annulohypoxylon stygium, Aspergillus mulundensis, Berkeleyomyces basicola (syn. Thielaviopsis basicola), Ceratocystis smalleyi, two Cercospora beticola strains, Coleophoma cylindrospora, Fusarium fracticaudum, Phialophora cf. hyalina, and Morchella septimelata.</title>
        <authorList>
            <person name="Wingfield B.D."/>
            <person name="Bills G.F."/>
            <person name="Dong Y."/>
            <person name="Huang W."/>
            <person name="Nel W.J."/>
            <person name="Swalarsk-Parry B.S."/>
            <person name="Vaghefi N."/>
            <person name="Wilken P.M."/>
            <person name="An Z."/>
            <person name="de Beer Z.W."/>
            <person name="De Vos L."/>
            <person name="Chen L."/>
            <person name="Duong T.A."/>
            <person name="Gao Y."/>
            <person name="Hammerbacher A."/>
            <person name="Kikkert J.R."/>
            <person name="Li Y."/>
            <person name="Li H."/>
            <person name="Li K."/>
            <person name="Li Q."/>
            <person name="Liu X."/>
            <person name="Ma X."/>
            <person name="Naidoo K."/>
            <person name="Pethybridge S.J."/>
            <person name="Sun J."/>
            <person name="Steenkamp E.T."/>
            <person name="van der Nest M.A."/>
            <person name="van Wyk S."/>
            <person name="Wingfield M.J."/>
            <person name="Xiong C."/>
            <person name="Yue Q."/>
            <person name="Zhang X."/>
        </authorList>
    </citation>
    <scope>NUCLEOTIDE SEQUENCE [LARGE SCALE GENOMIC DNA]</scope>
    <source>
        <strain evidence="5 6">BP 5553</strain>
    </source>
</reference>
<sequence>MGSIAPKSVRIGVDVGGTNTDAVAIDFSQQDSPSRGILSHHKTPTTADITSGIETAVRHILQESQITDSQLASVTIGTTAFLNSVIEQDTRRLSRVAIIRLSRSFLRDVKPFSGWPAGLAGILNGYVGYVDGGLQIDGSEEAPVVEEQVMRECQEIKKLGLTSIVVAGVYSPIDKESRQEERVRDIIAREIPGADIVCSHEVANIGFLERENASILNAAILRYARQTVRNFRSAMKRLNLTCPLFLTQNDGTLLESASAAKVPIRTFSSGATNSMRGAAYLSGHKLGSTSAIVVDIGGTTTDVGILLPSGFPKQASAYVTVSGVSVNYSMPHLHSIGLGGGSLVLETDRGITIGPESVGHDLATKALVFGGSTITATDIAVAAGKTDIGSRDLVGHFTSNFLEGAQEKLKILLERAIEQIKPSEDPLPVLLVGGGTILAPDSLHGASKLVLPPFHGVANAVGAACSKVGGTVDMIQSLANQTSKQAREKACEVAIARAVKAGALEGSVEIAEIDAMPIPYLANQLRIVVKAIGDLDLIASLLVAEDEDTGDDDVYTSVESTKIFHDIVVEETPIDHHAYRPTIVRTAQGIPEWLISAIDIDYISDGCYVLGCGGGGSPGPGRLQLLDMLKTGYQIRCVDHSALEDDAVIYWGGRMGSPATTAERLQAHETVSAIKVLMEYLGHSTFAAVMPLEIGGSNGLEPFLWGSDRFYDRPIIDGDFMGKANPCCWQNTLSVHAPGNLAPCSVDSGDGQSIVMTRSTDDPTVDKVLRGAITEMGSLAGLVCKPTTGAMARKHAVLNTVSLSWRIGRAIAQAQANNALSTVGEAIIKEVGGAESAKIIFRGKIVSVENAMHKGHSVGVLTIVEVPSEEVDDLASTSMPAVVTGGSIQIPFKNENIYVEHTDSDGTKKIVASAPDLIAVLDKETGRAVGVPEYRYGYHVVVIGITCSPRWTETERGIEIGGPKGYGYDFEYVPLGKYVEPRSVIMEYAEKEGSNLKPE</sequence>
<dbReference type="RefSeq" id="XP_031865066.1">
    <property type="nucleotide sequence ID" value="XM_032018658.1"/>
</dbReference>
<dbReference type="InterPro" id="IPR024071">
    <property type="entry name" value="S-Me-THD_C_sf"/>
</dbReference>
<evidence type="ECO:0000259" key="2">
    <source>
        <dbReference type="Pfam" id="PF05378"/>
    </source>
</evidence>
<dbReference type="GO" id="GO:0016787">
    <property type="term" value="F:hydrolase activity"/>
    <property type="evidence" value="ECO:0007669"/>
    <property type="project" value="InterPro"/>
</dbReference>
<dbReference type="FunFam" id="3.40.1610.10:FF:000001">
    <property type="entry name" value="Hydantoinase, putative"/>
    <property type="match status" value="1"/>
</dbReference>
<dbReference type="PANTHER" id="PTHR11365:SF10">
    <property type="entry name" value="HYDANTOINASE_OXOPROLINASE"/>
    <property type="match status" value="1"/>
</dbReference>
<dbReference type="Pfam" id="PF05378">
    <property type="entry name" value="Hydant_A_N"/>
    <property type="match status" value="1"/>
</dbReference>
<dbReference type="InterPro" id="IPR045079">
    <property type="entry name" value="Oxoprolinase-like"/>
</dbReference>
<dbReference type="Proteomes" id="UP000254866">
    <property type="component" value="Unassembled WGS sequence"/>
</dbReference>
<dbReference type="Gene3D" id="3.30.420.40">
    <property type="match status" value="1"/>
</dbReference>
<evidence type="ECO:0000259" key="3">
    <source>
        <dbReference type="Pfam" id="PF06032"/>
    </source>
</evidence>
<dbReference type="SUPFAM" id="SSF53067">
    <property type="entry name" value="Actin-like ATPase domain"/>
    <property type="match status" value="2"/>
</dbReference>
<gene>
    <name evidence="5" type="ORF">BP5553_10035</name>
</gene>
<feature type="domain" description="Hydantoinase A/oxoprolinase" evidence="1">
    <location>
        <begin position="210"/>
        <end position="385"/>
    </location>
</feature>
<accession>A0A370TA84</accession>
<dbReference type="InterPro" id="IPR002821">
    <property type="entry name" value="Hydantoinase_A"/>
</dbReference>
<organism evidence="5 6">
    <name type="scientific">Venustampulla echinocandica</name>
    <dbReference type="NCBI Taxonomy" id="2656787"/>
    <lineage>
        <taxon>Eukaryota</taxon>
        <taxon>Fungi</taxon>
        <taxon>Dikarya</taxon>
        <taxon>Ascomycota</taxon>
        <taxon>Pezizomycotina</taxon>
        <taxon>Leotiomycetes</taxon>
        <taxon>Helotiales</taxon>
        <taxon>Pleuroascaceae</taxon>
        <taxon>Venustampulla</taxon>
    </lineage>
</organism>
<dbReference type="Pfam" id="PF06032">
    <property type="entry name" value="S-Me-THD_N"/>
    <property type="match status" value="1"/>
</dbReference>
<dbReference type="InterPro" id="IPR048350">
    <property type="entry name" value="S-Me-THD-like_C"/>
</dbReference>
<dbReference type="Gene3D" id="2.40.390.10">
    <property type="entry name" value="CV3147-like"/>
    <property type="match status" value="1"/>
</dbReference>
<dbReference type="PANTHER" id="PTHR11365">
    <property type="entry name" value="5-OXOPROLINASE RELATED"/>
    <property type="match status" value="1"/>
</dbReference>
<comment type="caution">
    <text evidence="5">The sequence shown here is derived from an EMBL/GenBank/DDBJ whole genome shotgun (WGS) entry which is preliminary data.</text>
</comment>
<feature type="domain" description="S-Me-THD N-terminal" evidence="3">
    <location>
        <begin position="599"/>
        <end position="757"/>
    </location>
</feature>
<feature type="domain" description="S-Me-THD-like C-terminal" evidence="4">
    <location>
        <begin position="761"/>
        <end position="975"/>
    </location>
</feature>
<dbReference type="AlphaFoldDB" id="A0A370TA84"/>
<proteinExistence type="predicted"/>
<dbReference type="SUPFAM" id="SSF160991">
    <property type="entry name" value="CV3147-like"/>
    <property type="match status" value="1"/>
</dbReference>
<evidence type="ECO:0000259" key="4">
    <source>
        <dbReference type="Pfam" id="PF20906"/>
    </source>
</evidence>